<comment type="caution">
    <text evidence="7">The sequence shown here is derived from an EMBL/GenBank/DDBJ whole genome shotgun (WGS) entry which is preliminary data.</text>
</comment>
<keyword evidence="3" id="KW-0813">Transport</keyword>
<dbReference type="GO" id="GO:0140359">
    <property type="term" value="F:ABC-type transporter activity"/>
    <property type="evidence" value="ECO:0007669"/>
    <property type="project" value="UniProtKB-ARBA"/>
</dbReference>
<accession>A0A9X2PBW5</accession>
<evidence type="ECO:0000313" key="7">
    <source>
        <dbReference type="EMBL" id="MCS0495085.1"/>
    </source>
</evidence>
<dbReference type="AlphaFoldDB" id="A0A9X2PBW5"/>
<dbReference type="PANTHER" id="PTHR42781">
    <property type="entry name" value="SPERMIDINE/PUTRESCINE IMPORT ATP-BINDING PROTEIN POTA"/>
    <property type="match status" value="1"/>
</dbReference>
<comment type="subcellular location">
    <subcellularLocation>
        <location evidence="1">Cell inner membrane</location>
        <topology evidence="1">Peripheral membrane protein</topology>
    </subcellularLocation>
</comment>
<dbReference type="InterPro" id="IPR013611">
    <property type="entry name" value="Transp-assoc_OB_typ2"/>
</dbReference>
<dbReference type="GO" id="GO:0005524">
    <property type="term" value="F:ATP binding"/>
    <property type="evidence" value="ECO:0007669"/>
    <property type="project" value="UniProtKB-KW"/>
</dbReference>
<dbReference type="Gene3D" id="2.40.50.140">
    <property type="entry name" value="Nucleic acid-binding proteins"/>
    <property type="match status" value="1"/>
</dbReference>
<dbReference type="PROSITE" id="PS00211">
    <property type="entry name" value="ABC_TRANSPORTER_1"/>
    <property type="match status" value="1"/>
</dbReference>
<evidence type="ECO:0000256" key="5">
    <source>
        <dbReference type="ARBA" id="ARBA00022840"/>
    </source>
</evidence>
<organism evidence="7 8">
    <name type="scientific">Ancylobacter mangrovi</name>
    <dbReference type="NCBI Taxonomy" id="2972472"/>
    <lineage>
        <taxon>Bacteria</taxon>
        <taxon>Pseudomonadati</taxon>
        <taxon>Pseudomonadota</taxon>
        <taxon>Alphaproteobacteria</taxon>
        <taxon>Hyphomicrobiales</taxon>
        <taxon>Xanthobacteraceae</taxon>
        <taxon>Ancylobacter</taxon>
    </lineage>
</organism>
<dbReference type="InterPro" id="IPR003593">
    <property type="entry name" value="AAA+_ATPase"/>
</dbReference>
<dbReference type="Pfam" id="PF00005">
    <property type="entry name" value="ABC_tran"/>
    <property type="match status" value="1"/>
</dbReference>
<protein>
    <submittedName>
        <fullName evidence="7">ABC transporter ATP-binding protein</fullName>
    </submittedName>
</protein>
<dbReference type="GO" id="GO:0043190">
    <property type="term" value="C:ATP-binding cassette (ABC) transporter complex"/>
    <property type="evidence" value="ECO:0007669"/>
    <property type="project" value="InterPro"/>
</dbReference>
<dbReference type="Proteomes" id="UP001151088">
    <property type="component" value="Unassembled WGS sequence"/>
</dbReference>
<keyword evidence="5 7" id="KW-0067">ATP-binding</keyword>
<feature type="domain" description="ABC transporter" evidence="6">
    <location>
        <begin position="4"/>
        <end position="242"/>
    </location>
</feature>
<dbReference type="InterPro" id="IPR012340">
    <property type="entry name" value="NA-bd_OB-fold"/>
</dbReference>
<evidence type="ECO:0000259" key="6">
    <source>
        <dbReference type="PROSITE" id="PS50893"/>
    </source>
</evidence>
<comment type="similarity">
    <text evidence="2">Belongs to the ABC transporter superfamily.</text>
</comment>
<dbReference type="PROSITE" id="PS50893">
    <property type="entry name" value="ABC_TRANSPORTER_2"/>
    <property type="match status" value="1"/>
</dbReference>
<dbReference type="Gene3D" id="2.40.50.100">
    <property type="match status" value="1"/>
</dbReference>
<dbReference type="FunFam" id="3.40.50.300:FF:000042">
    <property type="entry name" value="Maltose/maltodextrin ABC transporter, ATP-binding protein"/>
    <property type="match status" value="1"/>
</dbReference>
<sequence length="370" mass="40088">MAGIRISGLSKFYGGKDSGMAALTDLDLDIKDNQFVTLLGPSGCGKTTTLRLIAGYVMPDAGTIRVDDRVISSVDGVAPPDRRGMGMVFQNYAVWPHKTVFENVVFGLKLRKVPADEARRKVEETLALVNLAGLEARLPNELSGGQQQRVALARSLVVEPGILLLDEPLSNLDAKLRERMRVELKQLQRRTGITFVYVTHDQAEALALSDQIAVMHGGKLQQYGSPDEVYRRPANKIVADFMGIVNFLPGELRAGTGGAPVLVVDGVEMAAPVGSKLHAGQAVDLAVRPENVRISRLRESPDQLVARVTEHTYLGNLSEYWLELASGAVLRAQTHPLEPFQVGDEVHVSIDAGECSVFPQAAAATPMVKH</sequence>
<dbReference type="InterPro" id="IPR050093">
    <property type="entry name" value="ABC_SmlMolc_Importer"/>
</dbReference>
<dbReference type="SUPFAM" id="SSF52540">
    <property type="entry name" value="P-loop containing nucleoside triphosphate hydrolases"/>
    <property type="match status" value="1"/>
</dbReference>
<dbReference type="SMART" id="SM00382">
    <property type="entry name" value="AAA"/>
    <property type="match status" value="1"/>
</dbReference>
<dbReference type="SUPFAM" id="SSF50331">
    <property type="entry name" value="MOP-like"/>
    <property type="match status" value="1"/>
</dbReference>
<evidence type="ECO:0000256" key="2">
    <source>
        <dbReference type="ARBA" id="ARBA00005417"/>
    </source>
</evidence>
<keyword evidence="4" id="KW-0547">Nucleotide-binding</keyword>
<evidence type="ECO:0000256" key="3">
    <source>
        <dbReference type="ARBA" id="ARBA00022448"/>
    </source>
</evidence>
<dbReference type="Gene3D" id="3.40.50.300">
    <property type="entry name" value="P-loop containing nucleotide triphosphate hydrolases"/>
    <property type="match status" value="1"/>
</dbReference>
<dbReference type="InterPro" id="IPR027417">
    <property type="entry name" value="P-loop_NTPase"/>
</dbReference>
<dbReference type="PANTHER" id="PTHR42781:SF4">
    <property type="entry name" value="SPERMIDINE_PUTRESCINE IMPORT ATP-BINDING PROTEIN POTA"/>
    <property type="match status" value="1"/>
</dbReference>
<evidence type="ECO:0000256" key="1">
    <source>
        <dbReference type="ARBA" id="ARBA00004417"/>
    </source>
</evidence>
<dbReference type="InterPro" id="IPR008995">
    <property type="entry name" value="Mo/tungstate-bd_C_term_dom"/>
</dbReference>
<reference evidence="7" key="1">
    <citation type="submission" date="2022-08" db="EMBL/GenBank/DDBJ databases">
        <authorList>
            <person name="Li F."/>
        </authorList>
    </citation>
    <scope>NUCLEOTIDE SEQUENCE</scope>
    <source>
        <strain evidence="7">MQZ15Z-1</strain>
    </source>
</reference>
<name>A0A9X2PBW5_9HYPH</name>
<proteinExistence type="inferred from homology"/>
<dbReference type="GO" id="GO:0016887">
    <property type="term" value="F:ATP hydrolysis activity"/>
    <property type="evidence" value="ECO:0007669"/>
    <property type="project" value="InterPro"/>
</dbReference>
<gene>
    <name evidence="7" type="ORF">NVS89_08245</name>
</gene>
<evidence type="ECO:0000313" key="8">
    <source>
        <dbReference type="Proteomes" id="UP001151088"/>
    </source>
</evidence>
<dbReference type="RefSeq" id="WP_258732126.1">
    <property type="nucleotide sequence ID" value="NZ_JANTHZ010000002.1"/>
</dbReference>
<dbReference type="Pfam" id="PF08402">
    <property type="entry name" value="TOBE_2"/>
    <property type="match status" value="1"/>
</dbReference>
<dbReference type="InterPro" id="IPR017871">
    <property type="entry name" value="ABC_transporter-like_CS"/>
</dbReference>
<evidence type="ECO:0000256" key="4">
    <source>
        <dbReference type="ARBA" id="ARBA00022741"/>
    </source>
</evidence>
<dbReference type="EMBL" id="JANTHZ010000002">
    <property type="protein sequence ID" value="MCS0495085.1"/>
    <property type="molecule type" value="Genomic_DNA"/>
</dbReference>
<keyword evidence="8" id="KW-1185">Reference proteome</keyword>
<dbReference type="InterPro" id="IPR003439">
    <property type="entry name" value="ABC_transporter-like_ATP-bd"/>
</dbReference>